<dbReference type="PANTHER" id="PTHR30469:SF15">
    <property type="entry name" value="HLYD FAMILY OF SECRETION PROTEINS"/>
    <property type="match status" value="1"/>
</dbReference>
<dbReference type="Gene3D" id="2.40.420.20">
    <property type="match status" value="1"/>
</dbReference>
<reference evidence="7 8" key="1">
    <citation type="submission" date="2024-09" db="EMBL/GenBank/DDBJ databases">
        <title>Novel species of the genus Pelomonas and Roseateles isolated from streams.</title>
        <authorList>
            <person name="Lu H."/>
        </authorList>
    </citation>
    <scope>NUCLEOTIDE SEQUENCE [LARGE SCALE GENOMIC DNA]</scope>
    <source>
        <strain evidence="7 8">BYS96W</strain>
    </source>
</reference>
<accession>A0ABW7G282</accession>
<dbReference type="Gene3D" id="2.40.50.100">
    <property type="match status" value="1"/>
</dbReference>
<evidence type="ECO:0000313" key="7">
    <source>
        <dbReference type="EMBL" id="MFG6456011.1"/>
    </source>
</evidence>
<dbReference type="InterPro" id="IPR058625">
    <property type="entry name" value="MdtA-like_BSH"/>
</dbReference>
<feature type="signal peptide" evidence="4">
    <location>
        <begin position="1"/>
        <end position="20"/>
    </location>
</feature>
<keyword evidence="3" id="KW-0813">Transport</keyword>
<dbReference type="Pfam" id="PF25917">
    <property type="entry name" value="BSH_RND"/>
    <property type="match status" value="1"/>
</dbReference>
<dbReference type="InterPro" id="IPR058627">
    <property type="entry name" value="MdtA-like_C"/>
</dbReference>
<evidence type="ECO:0000259" key="6">
    <source>
        <dbReference type="Pfam" id="PF25967"/>
    </source>
</evidence>
<feature type="domain" description="Multidrug resistance protein MdtA-like barrel-sandwich hybrid" evidence="5">
    <location>
        <begin position="68"/>
        <end position="202"/>
    </location>
</feature>
<feature type="domain" description="Multidrug resistance protein MdtA-like C-terminal permuted SH3" evidence="6">
    <location>
        <begin position="284"/>
        <end position="345"/>
    </location>
</feature>
<protein>
    <submittedName>
        <fullName evidence="7">Efflux RND transporter periplasmic adaptor subunit</fullName>
    </submittedName>
</protein>
<dbReference type="Gene3D" id="1.10.287.470">
    <property type="entry name" value="Helix hairpin bin"/>
    <property type="match status" value="1"/>
</dbReference>
<feature type="chain" id="PRO_5045852429" evidence="4">
    <location>
        <begin position="21"/>
        <end position="362"/>
    </location>
</feature>
<comment type="similarity">
    <text evidence="2">Belongs to the membrane fusion protein (MFP) (TC 8.A.1) family.</text>
</comment>
<gene>
    <name evidence="7" type="ORF">ACG00X_04120</name>
</gene>
<dbReference type="Pfam" id="PF25967">
    <property type="entry name" value="RND-MFP_C"/>
    <property type="match status" value="1"/>
</dbReference>
<proteinExistence type="inferred from homology"/>
<evidence type="ECO:0000313" key="8">
    <source>
        <dbReference type="Proteomes" id="UP001606305"/>
    </source>
</evidence>
<dbReference type="InterPro" id="IPR006143">
    <property type="entry name" value="RND_pump_MFP"/>
</dbReference>
<name>A0ABW7G282_9BURK</name>
<keyword evidence="4" id="KW-0732">Signal</keyword>
<dbReference type="RefSeq" id="WP_394486700.1">
    <property type="nucleotide sequence ID" value="NZ_JBIGIA010000002.1"/>
</dbReference>
<dbReference type="EMBL" id="JBIGIA010000002">
    <property type="protein sequence ID" value="MFG6456011.1"/>
    <property type="molecule type" value="Genomic_DNA"/>
</dbReference>
<keyword evidence="8" id="KW-1185">Reference proteome</keyword>
<sequence>MPAALLISPSSLLNGGTLLAAALLLAGCGNHDTPPASAPPRPVLVATVLEAPLGGLTFAGEVRARERAELAFAVAGVVREVLVEPGATVRRGQLLARVDAAPLQAQLAGTEAEGRRLQAQLAEALRREQRLQTAHETGAASDAEWTAVQAEVQAARAAVAATEAQRAGAAWSREQVALRAPFDGRVASRQLEVGQVVGAGTPVLSLEGRGRELWLAVPGDLPLTTGQALTLRSPAGNAEGRVLQVGARLEAGGSRRVLLSAPDDWPTGAAVSVQLWPRAPATGALLVPLRAVQLDAARPGDGQVMRLPAGSQVPERVKVTLGALQGEQVEVRTGLKAGDQVVLAGAPALVAGEAVTPVSRLR</sequence>
<organism evidence="7 8">
    <name type="scientific">Pelomonas nitida</name>
    <dbReference type="NCBI Taxonomy" id="3299027"/>
    <lineage>
        <taxon>Bacteria</taxon>
        <taxon>Pseudomonadati</taxon>
        <taxon>Pseudomonadota</taxon>
        <taxon>Betaproteobacteria</taxon>
        <taxon>Burkholderiales</taxon>
        <taxon>Sphaerotilaceae</taxon>
        <taxon>Roseateles</taxon>
    </lineage>
</organism>
<evidence type="ECO:0000259" key="5">
    <source>
        <dbReference type="Pfam" id="PF25917"/>
    </source>
</evidence>
<dbReference type="SUPFAM" id="SSF111369">
    <property type="entry name" value="HlyD-like secretion proteins"/>
    <property type="match status" value="1"/>
</dbReference>
<evidence type="ECO:0000256" key="1">
    <source>
        <dbReference type="ARBA" id="ARBA00004196"/>
    </source>
</evidence>
<evidence type="ECO:0000256" key="2">
    <source>
        <dbReference type="ARBA" id="ARBA00009477"/>
    </source>
</evidence>
<dbReference type="PANTHER" id="PTHR30469">
    <property type="entry name" value="MULTIDRUG RESISTANCE PROTEIN MDTA"/>
    <property type="match status" value="1"/>
</dbReference>
<evidence type="ECO:0000256" key="3">
    <source>
        <dbReference type="ARBA" id="ARBA00022448"/>
    </source>
</evidence>
<comment type="caution">
    <text evidence="7">The sequence shown here is derived from an EMBL/GenBank/DDBJ whole genome shotgun (WGS) entry which is preliminary data.</text>
</comment>
<dbReference type="NCBIfam" id="TIGR01730">
    <property type="entry name" value="RND_mfp"/>
    <property type="match status" value="1"/>
</dbReference>
<comment type="subcellular location">
    <subcellularLocation>
        <location evidence="1">Cell envelope</location>
    </subcellularLocation>
</comment>
<dbReference type="Proteomes" id="UP001606305">
    <property type="component" value="Unassembled WGS sequence"/>
</dbReference>
<evidence type="ECO:0000256" key="4">
    <source>
        <dbReference type="SAM" id="SignalP"/>
    </source>
</evidence>